<accession>A0A5B7CPK3</accession>
<sequence length="155" mass="16907">MYTITRNPRPVVYLISEKSTIRQANISGKRGNVREGEVFGCTSKGTQSPRGSLTRAPNVWFRALSPAQNIGDLSQRCPPSHTPLPLVPSVNTRSLDKHQNSQESRPLKICSLVQTNLSVVALRVQITQQASEQPDLHEDRAISGESVGLAGAVPR</sequence>
<organism evidence="2 3">
    <name type="scientific">Portunus trituberculatus</name>
    <name type="common">Swimming crab</name>
    <name type="synonym">Neptunus trituberculatus</name>
    <dbReference type="NCBI Taxonomy" id="210409"/>
    <lineage>
        <taxon>Eukaryota</taxon>
        <taxon>Metazoa</taxon>
        <taxon>Ecdysozoa</taxon>
        <taxon>Arthropoda</taxon>
        <taxon>Crustacea</taxon>
        <taxon>Multicrustacea</taxon>
        <taxon>Malacostraca</taxon>
        <taxon>Eumalacostraca</taxon>
        <taxon>Eucarida</taxon>
        <taxon>Decapoda</taxon>
        <taxon>Pleocyemata</taxon>
        <taxon>Brachyura</taxon>
        <taxon>Eubrachyura</taxon>
        <taxon>Portunoidea</taxon>
        <taxon>Portunidae</taxon>
        <taxon>Portuninae</taxon>
        <taxon>Portunus</taxon>
    </lineage>
</organism>
<proteinExistence type="predicted"/>
<gene>
    <name evidence="2" type="ORF">E2C01_002960</name>
</gene>
<feature type="region of interest" description="Disordered" evidence="1">
    <location>
        <begin position="130"/>
        <end position="155"/>
    </location>
</feature>
<evidence type="ECO:0000313" key="3">
    <source>
        <dbReference type="Proteomes" id="UP000324222"/>
    </source>
</evidence>
<protein>
    <submittedName>
        <fullName evidence="2">Uncharacterized protein</fullName>
    </submittedName>
</protein>
<evidence type="ECO:0000256" key="1">
    <source>
        <dbReference type="SAM" id="MobiDB-lite"/>
    </source>
</evidence>
<reference evidence="2 3" key="1">
    <citation type="submission" date="2019-05" db="EMBL/GenBank/DDBJ databases">
        <title>Another draft genome of Portunus trituberculatus and its Hox gene families provides insights of decapod evolution.</title>
        <authorList>
            <person name="Jeong J.-H."/>
            <person name="Song I."/>
            <person name="Kim S."/>
            <person name="Choi T."/>
            <person name="Kim D."/>
            <person name="Ryu S."/>
            <person name="Kim W."/>
        </authorList>
    </citation>
    <scope>NUCLEOTIDE SEQUENCE [LARGE SCALE GENOMIC DNA]</scope>
    <source>
        <tissue evidence="2">Muscle</tissue>
    </source>
</reference>
<name>A0A5B7CPK3_PORTR</name>
<dbReference type="AlphaFoldDB" id="A0A5B7CPK3"/>
<dbReference type="EMBL" id="VSRR010000111">
    <property type="protein sequence ID" value="MPC10326.1"/>
    <property type="molecule type" value="Genomic_DNA"/>
</dbReference>
<dbReference type="Proteomes" id="UP000324222">
    <property type="component" value="Unassembled WGS sequence"/>
</dbReference>
<comment type="caution">
    <text evidence="2">The sequence shown here is derived from an EMBL/GenBank/DDBJ whole genome shotgun (WGS) entry which is preliminary data.</text>
</comment>
<evidence type="ECO:0000313" key="2">
    <source>
        <dbReference type="EMBL" id="MPC10326.1"/>
    </source>
</evidence>
<keyword evidence="3" id="KW-1185">Reference proteome</keyword>